<dbReference type="SMART" id="SM00530">
    <property type="entry name" value="HTH_XRE"/>
    <property type="match status" value="1"/>
</dbReference>
<dbReference type="SUPFAM" id="SSF47413">
    <property type="entry name" value="lambda repressor-like DNA-binding domains"/>
    <property type="match status" value="1"/>
</dbReference>
<keyword evidence="1 3" id="KW-0238">DNA-binding</keyword>
<dbReference type="InterPro" id="IPR001387">
    <property type="entry name" value="Cro/C1-type_HTH"/>
</dbReference>
<dbReference type="PANTHER" id="PTHR46558">
    <property type="entry name" value="TRACRIPTIONAL REGULATORY PROTEIN-RELATED-RELATED"/>
    <property type="match status" value="1"/>
</dbReference>
<dbReference type="Gene3D" id="1.10.260.40">
    <property type="entry name" value="lambda repressor-like DNA-binding domains"/>
    <property type="match status" value="1"/>
</dbReference>
<dbReference type="AlphaFoldDB" id="A0A2Z6BC05"/>
<gene>
    <name evidence="3" type="primary">xis</name>
</gene>
<protein>
    <submittedName>
        <fullName evidence="3">DNA-binding protein</fullName>
    </submittedName>
</protein>
<name>A0A2Z6BC05_STAAU</name>
<dbReference type="Pfam" id="PF01381">
    <property type="entry name" value="HTH_3"/>
    <property type="match status" value="1"/>
</dbReference>
<dbReference type="PROSITE" id="PS50943">
    <property type="entry name" value="HTH_CROC1"/>
    <property type="match status" value="1"/>
</dbReference>
<dbReference type="InterPro" id="IPR010982">
    <property type="entry name" value="Lambda_DNA-bd_dom_sf"/>
</dbReference>
<feature type="domain" description="HTH cro/C1-type" evidence="2">
    <location>
        <begin position="9"/>
        <end position="63"/>
    </location>
</feature>
<dbReference type="PANTHER" id="PTHR46558:SF4">
    <property type="entry name" value="DNA-BIDING PHAGE PROTEIN"/>
    <property type="match status" value="1"/>
</dbReference>
<accession>A0A2Z6BC05</accession>
<sequence length="72" mass="8275">MTKLAYPMLYITRKEKGDTQKKVASKLGISPQRYQLKESGKAIFNLNECQILSEMYDMPIDELFSSKIKVGK</sequence>
<dbReference type="GO" id="GO:0003677">
    <property type="term" value="F:DNA binding"/>
    <property type="evidence" value="ECO:0007669"/>
    <property type="project" value="UniProtKB-KW"/>
</dbReference>
<dbReference type="EMBL" id="LC315809">
    <property type="protein sequence ID" value="BBD13346.1"/>
    <property type="molecule type" value="Genomic_DNA"/>
</dbReference>
<evidence type="ECO:0000313" key="3">
    <source>
        <dbReference type="EMBL" id="BBD13346.1"/>
    </source>
</evidence>
<dbReference type="CDD" id="cd00093">
    <property type="entry name" value="HTH_XRE"/>
    <property type="match status" value="1"/>
</dbReference>
<proteinExistence type="predicted"/>
<dbReference type="RefSeq" id="WP_064136869.1">
    <property type="nucleotide sequence ID" value="NZ_CP020713.1"/>
</dbReference>
<reference evidence="3" key="1">
    <citation type="submission" date="2017-08" db="EMBL/GenBank/DDBJ databases">
        <title>Regional epidemic of ST834 community-associated methicillin-resistant Staphylococcus aureus among Japanese children.</title>
        <authorList>
            <person name="Uehara Y."/>
            <person name="Sasaki T."/>
            <person name="Baba T."/>
            <person name="Furuichi M."/>
            <person name="Kawada M."/>
            <person name="Hiramatsu K."/>
        </authorList>
    </citation>
    <scope>NUCLEOTIDE SEQUENCE</scope>
    <source>
        <strain evidence="3">Saitama2</strain>
    </source>
</reference>
<evidence type="ECO:0000256" key="1">
    <source>
        <dbReference type="ARBA" id="ARBA00023125"/>
    </source>
</evidence>
<evidence type="ECO:0000259" key="2">
    <source>
        <dbReference type="PROSITE" id="PS50943"/>
    </source>
</evidence>
<organism evidence="3">
    <name type="scientific">Staphylococcus aureus</name>
    <dbReference type="NCBI Taxonomy" id="1280"/>
    <lineage>
        <taxon>Bacteria</taxon>
        <taxon>Bacillati</taxon>
        <taxon>Bacillota</taxon>
        <taxon>Bacilli</taxon>
        <taxon>Bacillales</taxon>
        <taxon>Staphylococcaceae</taxon>
        <taxon>Staphylococcus</taxon>
    </lineage>
</organism>